<proteinExistence type="predicted"/>
<accession>A0A6P5T8E0</accession>
<dbReference type="GO" id="GO:0090694">
    <property type="term" value="C:Scc2-Scc4 cohesin loading complex"/>
    <property type="evidence" value="ECO:0007669"/>
    <property type="project" value="TreeGrafter"/>
</dbReference>
<dbReference type="GO" id="GO:0003682">
    <property type="term" value="F:chromatin binding"/>
    <property type="evidence" value="ECO:0007669"/>
    <property type="project" value="TreeGrafter"/>
</dbReference>
<dbReference type="GO" id="GO:0061775">
    <property type="term" value="F:cohesin loader activity"/>
    <property type="evidence" value="ECO:0007669"/>
    <property type="project" value="InterPro"/>
</dbReference>
<dbReference type="GO" id="GO:0010468">
    <property type="term" value="P:regulation of gene expression"/>
    <property type="evidence" value="ECO:0007669"/>
    <property type="project" value="InterPro"/>
</dbReference>
<dbReference type="KEGG" id="pavi:110764743"/>
<gene>
    <name evidence="2" type="primary">LOC110764743</name>
</gene>
<protein>
    <submittedName>
        <fullName evidence="2">Sister chromatid cohesion protein SCC2-like</fullName>
    </submittedName>
</protein>
<reference evidence="2" key="1">
    <citation type="submission" date="2025-08" db="UniProtKB">
        <authorList>
            <consortium name="RefSeq"/>
        </authorList>
    </citation>
    <scope>IDENTIFICATION</scope>
</reference>
<dbReference type="GO" id="GO:0140588">
    <property type="term" value="P:chromatin looping"/>
    <property type="evidence" value="ECO:0007669"/>
    <property type="project" value="InterPro"/>
</dbReference>
<dbReference type="GO" id="GO:1990414">
    <property type="term" value="P:replication-born double-strand break repair via sister chromatid exchange"/>
    <property type="evidence" value="ECO:0007669"/>
    <property type="project" value="TreeGrafter"/>
</dbReference>
<evidence type="ECO:0000313" key="2">
    <source>
        <dbReference type="RefSeq" id="XP_021823454.1"/>
    </source>
</evidence>
<dbReference type="GO" id="GO:0034087">
    <property type="term" value="P:establishment of mitotic sister chromatid cohesion"/>
    <property type="evidence" value="ECO:0007669"/>
    <property type="project" value="TreeGrafter"/>
</dbReference>
<organism evidence="1 2">
    <name type="scientific">Prunus avium</name>
    <name type="common">Cherry</name>
    <name type="synonym">Cerasus avium</name>
    <dbReference type="NCBI Taxonomy" id="42229"/>
    <lineage>
        <taxon>Eukaryota</taxon>
        <taxon>Viridiplantae</taxon>
        <taxon>Streptophyta</taxon>
        <taxon>Embryophyta</taxon>
        <taxon>Tracheophyta</taxon>
        <taxon>Spermatophyta</taxon>
        <taxon>Magnoliopsida</taxon>
        <taxon>eudicotyledons</taxon>
        <taxon>Gunneridae</taxon>
        <taxon>Pentapetalae</taxon>
        <taxon>rosids</taxon>
        <taxon>fabids</taxon>
        <taxon>Rosales</taxon>
        <taxon>Rosaceae</taxon>
        <taxon>Amygdaloideae</taxon>
        <taxon>Amygdaleae</taxon>
        <taxon>Prunus</taxon>
    </lineage>
</organism>
<dbReference type="InterPro" id="IPR033031">
    <property type="entry name" value="Scc2/Nipped-B"/>
</dbReference>
<dbReference type="GO" id="GO:0071169">
    <property type="term" value="P:establishment of protein localization to chromatin"/>
    <property type="evidence" value="ECO:0007669"/>
    <property type="project" value="TreeGrafter"/>
</dbReference>
<dbReference type="AlphaFoldDB" id="A0A6P5T8E0"/>
<sequence>MSLSDLRALANKIMSLRAKGLLHLVPVDSFVRLLRILDHQIHRAEGLSISECEQSNSDVVSSINCALESIHAALAVMAHNQMPKQLYKEEIIERILEFSRHQIMDVMCAYDPSYCALHRPTQNGSLEVGEDEAPNAEIGSASKKRSSIKTVKVHKPSFNRVSAAVNNILQKMCTILGLVKDLLLIERLSDGCILQLVKTSFTTFMVDDIQLLQLKAMGLISGVLCVLLLQNAGLKSKDIGVRTMAIDLLGTIAARLKRDSAFCSKDKF</sequence>
<dbReference type="GeneID" id="110764743"/>
<evidence type="ECO:0000313" key="1">
    <source>
        <dbReference type="Proteomes" id="UP000515124"/>
    </source>
</evidence>
<keyword evidence="1" id="KW-1185">Reference proteome</keyword>
<dbReference type="PANTHER" id="PTHR21704">
    <property type="entry name" value="NIPPED-B-LIKE PROTEIN DELANGIN SCC2-RELATED"/>
    <property type="match status" value="1"/>
</dbReference>
<dbReference type="Proteomes" id="UP000515124">
    <property type="component" value="Unplaced"/>
</dbReference>
<dbReference type="RefSeq" id="XP_021823454.1">
    <property type="nucleotide sequence ID" value="XM_021967762.1"/>
</dbReference>
<name>A0A6P5T8E0_PRUAV</name>
<dbReference type="PANTHER" id="PTHR21704:SF18">
    <property type="entry name" value="NIPPED-B-LIKE PROTEIN"/>
    <property type="match status" value="1"/>
</dbReference>